<name>A0A559IVS2_9BACL</name>
<accession>A0A559IVS2</accession>
<keyword evidence="1" id="KW-0862">Zinc</keyword>
<keyword evidence="1" id="KW-0863">Zinc-finger</keyword>
<dbReference type="Pfam" id="PF04434">
    <property type="entry name" value="SWIM"/>
    <property type="match status" value="1"/>
</dbReference>
<proteinExistence type="predicted"/>
<dbReference type="PROSITE" id="PS50966">
    <property type="entry name" value="ZF_SWIM"/>
    <property type="match status" value="1"/>
</dbReference>
<keyword evidence="4" id="KW-1185">Reference proteome</keyword>
<sequence length="481" mass="54595">MIELTEGYVDSLALNASAIKNAQGLVKKRSFVQLNKSEDGKLLFGECSGSGKSNYACSADFIEPEKPVMRCSCPSRQFPCKHTLGLLYAYVGGETFEQADVPEDITTKREKAEKREQKKAEQVTVGEDTKPKVKKVNKSALKKKIQAQLEGLDLLEKLTLSLIRGGLGTIDSKTLKMIQEHVKQLGNYYLTGAQSELRRLVVLLDDEDNRETAYTSIMEQLTLIHALIKKGRAHLTAKLNDPELKLDPESTIEEWLGHAWQLSELKEFGLMSEKVELIQLAFAGYIDQGREEYMDRGYWLDKESGEVHRTIQYRPYKASKYIKEEDSFFDVALVSELYLYPGDINRRVRWEKMTSRPLTPQDLEPVHAKAHRSYADAIKLVKNQLKNPLGDRNPVMLLHVVDVRQLEQGQFVILDEAGHQLLLDDLSPIGYKTVSLLSYVSEENLHDVSMLVMFEHHLDTGRLVAQPLTIIKGADITRLLY</sequence>
<protein>
    <submittedName>
        <fullName evidence="3">SWIM zinc finger family protein</fullName>
    </submittedName>
</protein>
<evidence type="ECO:0000256" key="1">
    <source>
        <dbReference type="PROSITE-ProRule" id="PRU00325"/>
    </source>
</evidence>
<gene>
    <name evidence="3" type="ORF">FPZ44_00700</name>
</gene>
<dbReference type="Proteomes" id="UP000318102">
    <property type="component" value="Unassembled WGS sequence"/>
</dbReference>
<comment type="caution">
    <text evidence="3">The sequence shown here is derived from an EMBL/GenBank/DDBJ whole genome shotgun (WGS) entry which is preliminary data.</text>
</comment>
<organism evidence="3 4">
    <name type="scientific">Paenibacillus agilis</name>
    <dbReference type="NCBI Taxonomy" id="3020863"/>
    <lineage>
        <taxon>Bacteria</taxon>
        <taxon>Bacillati</taxon>
        <taxon>Bacillota</taxon>
        <taxon>Bacilli</taxon>
        <taxon>Bacillales</taxon>
        <taxon>Paenibacillaceae</taxon>
        <taxon>Paenibacillus</taxon>
    </lineage>
</organism>
<keyword evidence="1" id="KW-0479">Metal-binding</keyword>
<reference evidence="3 4" key="1">
    <citation type="submission" date="2019-07" db="EMBL/GenBank/DDBJ databases">
        <authorList>
            <person name="Kim J."/>
        </authorList>
    </citation>
    <scope>NUCLEOTIDE SEQUENCE [LARGE SCALE GENOMIC DNA]</scope>
    <source>
        <strain evidence="3 4">N4</strain>
    </source>
</reference>
<dbReference type="GO" id="GO:0008270">
    <property type="term" value="F:zinc ion binding"/>
    <property type="evidence" value="ECO:0007669"/>
    <property type="project" value="UniProtKB-KW"/>
</dbReference>
<evidence type="ECO:0000259" key="2">
    <source>
        <dbReference type="PROSITE" id="PS50966"/>
    </source>
</evidence>
<dbReference type="AlphaFoldDB" id="A0A559IVS2"/>
<dbReference type="InterPro" id="IPR007527">
    <property type="entry name" value="Znf_SWIM"/>
</dbReference>
<dbReference type="OrthoDB" id="9816340at2"/>
<evidence type="ECO:0000313" key="3">
    <source>
        <dbReference type="EMBL" id="TVX91703.1"/>
    </source>
</evidence>
<dbReference type="RefSeq" id="WP_144986461.1">
    <property type="nucleotide sequence ID" value="NZ_VNJK01000001.1"/>
</dbReference>
<feature type="domain" description="SWIM-type" evidence="2">
    <location>
        <begin position="55"/>
        <end position="91"/>
    </location>
</feature>
<evidence type="ECO:0000313" key="4">
    <source>
        <dbReference type="Proteomes" id="UP000318102"/>
    </source>
</evidence>
<dbReference type="EMBL" id="VNJK01000001">
    <property type="protein sequence ID" value="TVX91703.1"/>
    <property type="molecule type" value="Genomic_DNA"/>
</dbReference>